<name>A0A9P3GMK3_9APHY</name>
<evidence type="ECO:0000313" key="1">
    <source>
        <dbReference type="EMBL" id="GJE97516.1"/>
    </source>
</evidence>
<protein>
    <submittedName>
        <fullName evidence="1">Uncharacterized protein</fullName>
    </submittedName>
</protein>
<dbReference type="EMBL" id="BPQB01000073">
    <property type="protein sequence ID" value="GJE97516.1"/>
    <property type="molecule type" value="Genomic_DNA"/>
</dbReference>
<comment type="caution">
    <text evidence="1">The sequence shown here is derived from an EMBL/GenBank/DDBJ whole genome shotgun (WGS) entry which is preliminary data.</text>
</comment>
<dbReference type="AlphaFoldDB" id="A0A9P3GMK3"/>
<organism evidence="1 2">
    <name type="scientific">Phanerochaete sordida</name>
    <dbReference type="NCBI Taxonomy" id="48140"/>
    <lineage>
        <taxon>Eukaryota</taxon>
        <taxon>Fungi</taxon>
        <taxon>Dikarya</taxon>
        <taxon>Basidiomycota</taxon>
        <taxon>Agaricomycotina</taxon>
        <taxon>Agaricomycetes</taxon>
        <taxon>Polyporales</taxon>
        <taxon>Phanerochaetaceae</taxon>
        <taxon>Phanerochaete</taxon>
    </lineage>
</organism>
<keyword evidence="2" id="KW-1185">Reference proteome</keyword>
<evidence type="ECO:0000313" key="2">
    <source>
        <dbReference type="Proteomes" id="UP000703269"/>
    </source>
</evidence>
<proteinExistence type="predicted"/>
<dbReference type="Proteomes" id="UP000703269">
    <property type="component" value="Unassembled WGS sequence"/>
</dbReference>
<gene>
    <name evidence="1" type="ORF">PsYK624_137370</name>
</gene>
<reference evidence="1 2" key="1">
    <citation type="submission" date="2021-08" db="EMBL/GenBank/DDBJ databases">
        <title>Draft Genome Sequence of Phanerochaete sordida strain YK-624.</title>
        <authorList>
            <person name="Mori T."/>
            <person name="Dohra H."/>
            <person name="Suzuki T."/>
            <person name="Kawagishi H."/>
            <person name="Hirai H."/>
        </authorList>
    </citation>
    <scope>NUCLEOTIDE SEQUENCE [LARGE SCALE GENOMIC DNA]</scope>
    <source>
        <strain evidence="1 2">YK-624</strain>
    </source>
</reference>
<sequence>MQAPDIHRTGCRRQKPNRCASGHVEQVLSWIGCGDDMTCTATLSGPALSFMLGDTYTATLEIRSSHSTCTQECIKGCRYCYHRFAAGEAQLR</sequence>
<accession>A0A9P3GMK3</accession>